<dbReference type="EMBL" id="SWKV01000041">
    <property type="protein sequence ID" value="KAF3037677.1"/>
    <property type="molecule type" value="Genomic_DNA"/>
</dbReference>
<reference evidence="2" key="1">
    <citation type="submission" date="2019-04" db="EMBL/GenBank/DDBJ databases">
        <title>Sequencing of skin fungus with MAO and IRED activity.</title>
        <authorList>
            <person name="Marsaioli A.J."/>
            <person name="Bonatto J.M.C."/>
            <person name="Reis Junior O."/>
        </authorList>
    </citation>
    <scope>NUCLEOTIDE SEQUENCE</scope>
    <source>
        <strain evidence="2">28M1</strain>
    </source>
</reference>
<name>A0A9P4WND5_9PLEO</name>
<evidence type="ECO:0000313" key="2">
    <source>
        <dbReference type="EMBL" id="KAF3037677.1"/>
    </source>
</evidence>
<feature type="compositionally biased region" description="Basic and acidic residues" evidence="1">
    <location>
        <begin position="1084"/>
        <end position="1098"/>
    </location>
</feature>
<dbReference type="OrthoDB" id="3946750at2759"/>
<feature type="region of interest" description="Disordered" evidence="1">
    <location>
        <begin position="1058"/>
        <end position="1125"/>
    </location>
</feature>
<keyword evidence="3" id="KW-1185">Reference proteome</keyword>
<dbReference type="AlphaFoldDB" id="A0A9P4WND5"/>
<gene>
    <name evidence="2" type="ORF">E8E12_007472</name>
</gene>
<feature type="region of interest" description="Disordered" evidence="1">
    <location>
        <begin position="887"/>
        <end position="908"/>
    </location>
</feature>
<accession>A0A9P4WND5</accession>
<feature type="region of interest" description="Disordered" evidence="1">
    <location>
        <begin position="467"/>
        <end position="487"/>
    </location>
</feature>
<organism evidence="2 3">
    <name type="scientific">Didymella heteroderae</name>
    <dbReference type="NCBI Taxonomy" id="1769908"/>
    <lineage>
        <taxon>Eukaryota</taxon>
        <taxon>Fungi</taxon>
        <taxon>Dikarya</taxon>
        <taxon>Ascomycota</taxon>
        <taxon>Pezizomycotina</taxon>
        <taxon>Dothideomycetes</taxon>
        <taxon>Pleosporomycetidae</taxon>
        <taxon>Pleosporales</taxon>
        <taxon>Pleosporineae</taxon>
        <taxon>Didymellaceae</taxon>
        <taxon>Didymella</taxon>
    </lineage>
</organism>
<dbReference type="Proteomes" id="UP000758155">
    <property type="component" value="Unassembled WGS sequence"/>
</dbReference>
<feature type="compositionally biased region" description="Polar residues" evidence="1">
    <location>
        <begin position="216"/>
        <end position="250"/>
    </location>
</feature>
<feature type="compositionally biased region" description="Basic and acidic residues" evidence="1">
    <location>
        <begin position="197"/>
        <end position="215"/>
    </location>
</feature>
<proteinExistence type="predicted"/>
<evidence type="ECO:0000313" key="3">
    <source>
        <dbReference type="Proteomes" id="UP000758155"/>
    </source>
</evidence>
<feature type="region of interest" description="Disordered" evidence="1">
    <location>
        <begin position="407"/>
        <end position="427"/>
    </location>
</feature>
<sequence length="1153" mass="128570">MAWWRRDPSLWARSPAHHYAHRILRDHEAALRTRCFSRTPSNPAQHQDHDSTSRPDGMTDQEWAQLQRYKRWRKILQEHPYKGLFGASEDMLRGKGLTDWEWVYKTFPKWMLQELDPHEPVNETKSVSKNDHGRRYCDRSETSSPAAKEPSIERKPAFAQPDIRKTHYERDEFGVVSPSDLRRPSDASHVVVVGKPENQEADKPNETTATRDDSQITRQKFSGSDAGQQGTRQAQFPDTPAVTSTVANEASNRESSFIDAFFADHPKGDDRDLGNSKSWRQTALQRRATSNIVTHPRAGPYQVKKQYAPATDMTSAPVRETFVIPSSQALVDNYPYPKPSVIKNSTAGEEKPRPPVKEVKWSLLQQDASIAEAKQSSVPSTSAKLESLPKDDIDFLSAEEIRAAMGRRKNSIKTNEERTQERQKLEDGYVSAQPKALDEAVEGHILNNYHIRRTLQEFERAQAAPKELDPNNVEAGPALSEPQPEPVQIESSIDRMRRWIEEGGTSLAKHFWQDPIEAGTPSEADMQFAKQMAGLGKSRRAREHISDDLEDDLPMSKGLLERLKNDENRVEHAVYLLRTPRKVAHGAEVSKNLRTVRERRLRNTYERTEKQFEAACQSLRDLDAEVVQKATNAFKRRLGIASRVLHKNHTLTRMLTWSAQARLDEPDLERGKAELYSEILTRLATLRDTQLALARLMDLAIQIYGVSLKPADEALSRRASETETQAAEDQIREGAAAAETGAKFLIDTAAAARLADEVESQKAAMKGLSDDGYARAPKPTPRKTFEDKNPLAHSLFRPFNLQFESLGKKTEGEEAEDKLKEAFKQKMGDRKLVQEVRSAYEDTYGPITVDHRQVPQTEESATAEVKETNAFEMPEEDPVGTIIASEPTSAQSETQGAETTLRSIPSPATSEAAILEPASPSTVVTEEVVEKVSQNTPSFVPEATSLPDTATKEISAHNGSAIDLPTHYTILVHNPQTDALSITTSTSGPPRDTSAALPVHQALSSLKAPAKFIPYISPGLEIVTAKRHMLVLRDALDETSSIRGFRIISTQPFGEAAADLPSSEVNPIDGTTRLSPTGYSGVEQSREQIERDFEERRQSAVATEAARSKRTKQQTEDEELPKKKRGGVGGVVKTAIWASAVCYIVGVTAEVLR</sequence>
<feature type="region of interest" description="Disordered" evidence="1">
    <location>
        <begin position="38"/>
        <end position="59"/>
    </location>
</feature>
<protein>
    <submittedName>
        <fullName evidence="2">Uncharacterized protein</fullName>
    </submittedName>
</protein>
<feature type="compositionally biased region" description="Basic and acidic residues" evidence="1">
    <location>
        <begin position="414"/>
        <end position="427"/>
    </location>
</feature>
<feature type="compositionally biased region" description="Basic and acidic residues" evidence="1">
    <location>
        <begin position="150"/>
        <end position="173"/>
    </location>
</feature>
<feature type="compositionally biased region" description="Basic and acidic residues" evidence="1">
    <location>
        <begin position="120"/>
        <end position="141"/>
    </location>
</feature>
<comment type="caution">
    <text evidence="2">The sequence shown here is derived from an EMBL/GenBank/DDBJ whole genome shotgun (WGS) entry which is preliminary data.</text>
</comment>
<feature type="region of interest" description="Disordered" evidence="1">
    <location>
        <begin position="120"/>
        <end position="250"/>
    </location>
</feature>
<evidence type="ECO:0000256" key="1">
    <source>
        <dbReference type="SAM" id="MobiDB-lite"/>
    </source>
</evidence>